<evidence type="ECO:0000313" key="2">
    <source>
        <dbReference type="EMBL" id="OAQ63899.1"/>
    </source>
</evidence>
<dbReference type="GO" id="GO:0003677">
    <property type="term" value="F:DNA binding"/>
    <property type="evidence" value="ECO:0007669"/>
    <property type="project" value="UniProtKB-KW"/>
</dbReference>
<dbReference type="Proteomes" id="UP000078240">
    <property type="component" value="Unassembled WGS sequence"/>
</dbReference>
<keyword evidence="2" id="KW-0371">Homeobox</keyword>
<accession>A0A179FFS6</accession>
<comment type="caution">
    <text evidence="2">The sequence shown here is derived from an EMBL/GenBank/DDBJ whole genome shotgun (WGS) entry which is preliminary data.</text>
</comment>
<evidence type="ECO:0000259" key="1">
    <source>
        <dbReference type="SMART" id="SM00389"/>
    </source>
</evidence>
<dbReference type="AlphaFoldDB" id="A0A179FFS6"/>
<protein>
    <submittedName>
        <fullName evidence="2">Homeobox domain-containing protein</fullName>
    </submittedName>
</protein>
<sequence length="249" mass="27516">MPDTDHTSLSSFRFHFSSDPQHPAVASSGLEIFATQEMSLPGPYQPDASPVHWQRSQSRQSCGFRQSGTRKWKGRFSKDDVEVLEMQFQRNKKPCKRTKMALADSIQADVTRVNVRSTHCSEIKRFDARATGVQRFSGASSAPRASSNCGDKARSPASPSCSAKLCDNSNSSRLSPLSDSRWSSDANVSDDLPNIMLEYKNCDPDWSFWRDSDELCTMADFGCSVYAQAVENFLAVASVASANDWCASL</sequence>
<dbReference type="CDD" id="cd00086">
    <property type="entry name" value="homeodomain"/>
    <property type="match status" value="1"/>
</dbReference>
<dbReference type="SUPFAM" id="SSF46689">
    <property type="entry name" value="Homeodomain-like"/>
    <property type="match status" value="1"/>
</dbReference>
<dbReference type="SMART" id="SM00389">
    <property type="entry name" value="HOX"/>
    <property type="match status" value="1"/>
</dbReference>
<proteinExistence type="predicted"/>
<dbReference type="Gene3D" id="1.10.10.60">
    <property type="entry name" value="Homeodomain-like"/>
    <property type="match status" value="1"/>
</dbReference>
<dbReference type="InterPro" id="IPR009057">
    <property type="entry name" value="Homeodomain-like_sf"/>
</dbReference>
<evidence type="ECO:0000313" key="3">
    <source>
        <dbReference type="Proteomes" id="UP000078240"/>
    </source>
</evidence>
<gene>
    <name evidence="2" type="ORF">VFPBJ_11264</name>
</gene>
<feature type="domain" description="Homeobox" evidence="1">
    <location>
        <begin position="69"/>
        <end position="126"/>
    </location>
</feature>
<name>A0A179FFS6_PURLI</name>
<organism evidence="2 3">
    <name type="scientific">Purpureocillium lilacinum</name>
    <name type="common">Paecilomyces lilacinus</name>
    <dbReference type="NCBI Taxonomy" id="33203"/>
    <lineage>
        <taxon>Eukaryota</taxon>
        <taxon>Fungi</taxon>
        <taxon>Dikarya</taxon>
        <taxon>Ascomycota</taxon>
        <taxon>Pezizomycotina</taxon>
        <taxon>Sordariomycetes</taxon>
        <taxon>Hypocreomycetidae</taxon>
        <taxon>Hypocreales</taxon>
        <taxon>Ophiocordycipitaceae</taxon>
        <taxon>Purpureocillium</taxon>
    </lineage>
</organism>
<dbReference type="InterPro" id="IPR001356">
    <property type="entry name" value="HD"/>
</dbReference>
<dbReference type="EMBL" id="LSBH01000017">
    <property type="protein sequence ID" value="OAQ63899.1"/>
    <property type="molecule type" value="Genomic_DNA"/>
</dbReference>
<keyword evidence="2" id="KW-0238">DNA-binding</keyword>
<reference evidence="2 3" key="1">
    <citation type="submission" date="2016-01" db="EMBL/GenBank/DDBJ databases">
        <title>Biosynthesis of antibiotic leucinostatins and their inhibition on Phytophthora in bio-control Purpureocillium lilacinum.</title>
        <authorList>
            <person name="Wang G."/>
            <person name="Liu Z."/>
            <person name="Lin R."/>
            <person name="Li E."/>
            <person name="Mao Z."/>
            <person name="Ling J."/>
            <person name="Yin W."/>
            <person name="Xie B."/>
        </authorList>
    </citation>
    <scope>NUCLEOTIDE SEQUENCE [LARGE SCALE GENOMIC DNA]</scope>
    <source>
        <strain evidence="2">PLBJ-1</strain>
    </source>
</reference>